<evidence type="ECO:0008006" key="5">
    <source>
        <dbReference type="Google" id="ProtNLM"/>
    </source>
</evidence>
<accession>A0A1N6KII4</accession>
<evidence type="ECO:0000313" key="4">
    <source>
        <dbReference type="Proteomes" id="UP000185151"/>
    </source>
</evidence>
<dbReference type="InterPro" id="IPR025421">
    <property type="entry name" value="DUF4148"/>
</dbReference>
<sequence length="108" mass="11444">MKTAIVIAALAITATAPAAMASRGQAYPSPDGANLATAQPVQVQAASPADRQPQPIGKSRAQVRQELIEALRAGTIPATKTDYPPSPATIELNRTRYAIAERYWSKTD</sequence>
<keyword evidence="4" id="KW-1185">Reference proteome</keyword>
<dbReference type="Proteomes" id="UP000185151">
    <property type="component" value="Unassembled WGS sequence"/>
</dbReference>
<dbReference type="RefSeq" id="WP_074297935.1">
    <property type="nucleotide sequence ID" value="NZ_FSRU01000002.1"/>
</dbReference>
<name>A0A1N6KII4_9BURK</name>
<gene>
    <name evidence="3" type="ORF">SAMN05444165_3692</name>
</gene>
<reference evidence="3 4" key="1">
    <citation type="submission" date="2016-11" db="EMBL/GenBank/DDBJ databases">
        <authorList>
            <person name="Jaros S."/>
            <person name="Januszkiewicz K."/>
            <person name="Wedrychowicz H."/>
        </authorList>
    </citation>
    <scope>NUCLEOTIDE SEQUENCE [LARGE SCALE GENOMIC DNA]</scope>
    <source>
        <strain evidence="3 4">GAS95</strain>
    </source>
</reference>
<organism evidence="3 4">
    <name type="scientific">Paraburkholderia phenazinium</name>
    <dbReference type="NCBI Taxonomy" id="60549"/>
    <lineage>
        <taxon>Bacteria</taxon>
        <taxon>Pseudomonadati</taxon>
        <taxon>Pseudomonadota</taxon>
        <taxon>Betaproteobacteria</taxon>
        <taxon>Burkholderiales</taxon>
        <taxon>Burkholderiaceae</taxon>
        <taxon>Paraburkholderia</taxon>
    </lineage>
</organism>
<dbReference type="EMBL" id="FSRU01000002">
    <property type="protein sequence ID" value="SIO56375.1"/>
    <property type="molecule type" value="Genomic_DNA"/>
</dbReference>
<feature type="region of interest" description="Disordered" evidence="1">
    <location>
        <begin position="22"/>
        <end position="60"/>
    </location>
</feature>
<feature type="signal peptide" evidence="2">
    <location>
        <begin position="1"/>
        <end position="21"/>
    </location>
</feature>
<dbReference type="AlphaFoldDB" id="A0A1N6KII4"/>
<feature type="chain" id="PRO_5012862307" description="DUF4148 domain-containing protein" evidence="2">
    <location>
        <begin position="22"/>
        <end position="108"/>
    </location>
</feature>
<evidence type="ECO:0000256" key="1">
    <source>
        <dbReference type="SAM" id="MobiDB-lite"/>
    </source>
</evidence>
<evidence type="ECO:0000313" key="3">
    <source>
        <dbReference type="EMBL" id="SIO56375.1"/>
    </source>
</evidence>
<keyword evidence="2" id="KW-0732">Signal</keyword>
<dbReference type="OrthoDB" id="9115357at2"/>
<dbReference type="Pfam" id="PF13663">
    <property type="entry name" value="DUF4148"/>
    <property type="match status" value="1"/>
</dbReference>
<protein>
    <recommendedName>
        <fullName evidence="5">DUF4148 domain-containing protein</fullName>
    </recommendedName>
</protein>
<evidence type="ECO:0000256" key="2">
    <source>
        <dbReference type="SAM" id="SignalP"/>
    </source>
</evidence>
<feature type="compositionally biased region" description="Low complexity" evidence="1">
    <location>
        <begin position="36"/>
        <end position="49"/>
    </location>
</feature>
<proteinExistence type="predicted"/>